<dbReference type="Proteomes" id="UP000030748">
    <property type="component" value="Unassembled WGS sequence"/>
</dbReference>
<proteinExistence type="predicted"/>
<name>A0A022QHN9_ERYGU</name>
<dbReference type="EMBL" id="KI631506">
    <property type="protein sequence ID" value="EYU27104.1"/>
    <property type="molecule type" value="Genomic_DNA"/>
</dbReference>
<organism evidence="2 3">
    <name type="scientific">Erythranthe guttata</name>
    <name type="common">Yellow monkey flower</name>
    <name type="synonym">Mimulus guttatus</name>
    <dbReference type="NCBI Taxonomy" id="4155"/>
    <lineage>
        <taxon>Eukaryota</taxon>
        <taxon>Viridiplantae</taxon>
        <taxon>Streptophyta</taxon>
        <taxon>Embryophyta</taxon>
        <taxon>Tracheophyta</taxon>
        <taxon>Spermatophyta</taxon>
        <taxon>Magnoliopsida</taxon>
        <taxon>eudicotyledons</taxon>
        <taxon>Gunneridae</taxon>
        <taxon>Pentapetalae</taxon>
        <taxon>asterids</taxon>
        <taxon>lamiids</taxon>
        <taxon>Lamiales</taxon>
        <taxon>Phrymaceae</taxon>
        <taxon>Erythranthe</taxon>
    </lineage>
</organism>
<reference evidence="2 3" key="1">
    <citation type="journal article" date="2013" name="Proc. Natl. Acad. Sci. U.S.A.">
        <title>Fine-scale variation in meiotic recombination in Mimulus inferred from population shotgun sequencing.</title>
        <authorList>
            <person name="Hellsten U."/>
            <person name="Wright K.M."/>
            <person name="Jenkins J."/>
            <person name="Shu S."/>
            <person name="Yuan Y."/>
            <person name="Wessler S.R."/>
            <person name="Schmutz J."/>
            <person name="Willis J.H."/>
            <person name="Rokhsar D.S."/>
        </authorList>
    </citation>
    <scope>NUCLEOTIDE SEQUENCE [LARGE SCALE GENOMIC DNA]</scope>
    <source>
        <strain evidence="3">cv. DUN x IM62</strain>
    </source>
</reference>
<evidence type="ECO:0000313" key="3">
    <source>
        <dbReference type="Proteomes" id="UP000030748"/>
    </source>
</evidence>
<feature type="compositionally biased region" description="Polar residues" evidence="1">
    <location>
        <begin position="38"/>
        <end position="47"/>
    </location>
</feature>
<keyword evidence="3" id="KW-1185">Reference proteome</keyword>
<protein>
    <submittedName>
        <fullName evidence="2">Uncharacterized protein</fullName>
    </submittedName>
</protein>
<evidence type="ECO:0000256" key="1">
    <source>
        <dbReference type="SAM" id="MobiDB-lite"/>
    </source>
</evidence>
<sequence length="304" mass="33113">MPCMQAQTLCRYSLHLHSLQRLFPSQEMLRHAAEDRSLLSQETSNPSPEAREYQRPLRVQRLRQIRGRLLVQWHRRRSAHALRAHAFVRGPRISRAHAQSYIRVVLSFQELLLWDMQRAWFNPTLALQTPPEAAAAILSRLAPSAPQLPPIQMRQKNVTMPRDPLMMNINDVAYGFSLGVPVSPSFHEVNRKLDNDLALLTVQKMIVNRSNAIAQAVQQMIVNNSEAIAQGILISGGRGYGGGEKEGLHLLTDLICVLTNAGGSGGGGQDSVNNGGGGGGAGGAGAGGGTDYVPSFPGDGKAWY</sequence>
<accession>A0A022QHN9</accession>
<dbReference type="AlphaFoldDB" id="A0A022QHN9"/>
<evidence type="ECO:0000313" key="2">
    <source>
        <dbReference type="EMBL" id="EYU27104.1"/>
    </source>
</evidence>
<gene>
    <name evidence="2" type="ORF">MIMGU_mgv1a010710mg</name>
</gene>
<feature type="region of interest" description="Disordered" evidence="1">
    <location>
        <begin position="34"/>
        <end position="54"/>
    </location>
</feature>